<sequence length="96" mass="11024">MWVSVRQLQASVNICRVNFNDISRTSTMPISVIICLHQTVQTGARPVPRTKRCNCHRNVRSQRGVSFRCHNAMSCRDYRTSLTNLIPPHHSRGFSE</sequence>
<dbReference type="HOGENOM" id="CLU_2361121_0_0_1"/>
<reference evidence="2" key="2">
    <citation type="submission" date="2015-01" db="EMBL/GenBank/DDBJ databases">
        <title>Evolutionary Origins and Diversification of the Mycorrhizal Mutualists.</title>
        <authorList>
            <consortium name="DOE Joint Genome Institute"/>
            <consortium name="Mycorrhizal Genomics Consortium"/>
            <person name="Kohler A."/>
            <person name="Kuo A."/>
            <person name="Nagy L.G."/>
            <person name="Floudas D."/>
            <person name="Copeland A."/>
            <person name="Barry K.W."/>
            <person name="Cichocki N."/>
            <person name="Veneault-Fourrey C."/>
            <person name="LaButti K."/>
            <person name="Lindquist E.A."/>
            <person name="Lipzen A."/>
            <person name="Lundell T."/>
            <person name="Morin E."/>
            <person name="Murat C."/>
            <person name="Riley R."/>
            <person name="Ohm R."/>
            <person name="Sun H."/>
            <person name="Tunlid A."/>
            <person name="Henrissat B."/>
            <person name="Grigoriev I.V."/>
            <person name="Hibbett D.S."/>
            <person name="Martin F."/>
        </authorList>
    </citation>
    <scope>NUCLEOTIDE SEQUENCE [LARGE SCALE GENOMIC DNA]</scope>
    <source>
        <strain evidence="2">UH-Slu-Lm8-n1</strain>
    </source>
</reference>
<dbReference type="InParanoid" id="A0A0D0BDQ5"/>
<dbReference type="Proteomes" id="UP000054485">
    <property type="component" value="Unassembled WGS sequence"/>
</dbReference>
<gene>
    <name evidence="1" type="ORF">CY34DRAFT_148899</name>
</gene>
<accession>A0A0D0BDQ5</accession>
<reference evidence="1 2" key="1">
    <citation type="submission" date="2014-04" db="EMBL/GenBank/DDBJ databases">
        <authorList>
            <consortium name="DOE Joint Genome Institute"/>
            <person name="Kuo A."/>
            <person name="Ruytinx J."/>
            <person name="Rineau F."/>
            <person name="Colpaert J."/>
            <person name="Kohler A."/>
            <person name="Nagy L.G."/>
            <person name="Floudas D."/>
            <person name="Copeland A."/>
            <person name="Barry K.W."/>
            <person name="Cichocki N."/>
            <person name="Veneault-Fourrey C."/>
            <person name="LaButti K."/>
            <person name="Lindquist E.A."/>
            <person name="Lipzen A."/>
            <person name="Lundell T."/>
            <person name="Morin E."/>
            <person name="Murat C."/>
            <person name="Sun H."/>
            <person name="Tunlid A."/>
            <person name="Henrissat B."/>
            <person name="Grigoriev I.V."/>
            <person name="Hibbett D.S."/>
            <person name="Martin F."/>
            <person name="Nordberg H.P."/>
            <person name="Cantor M.N."/>
            <person name="Hua S.X."/>
        </authorList>
    </citation>
    <scope>NUCLEOTIDE SEQUENCE [LARGE SCALE GENOMIC DNA]</scope>
    <source>
        <strain evidence="1 2">UH-Slu-Lm8-n1</strain>
    </source>
</reference>
<dbReference type="EMBL" id="KN835142">
    <property type="protein sequence ID" value="KIK47934.1"/>
    <property type="molecule type" value="Genomic_DNA"/>
</dbReference>
<evidence type="ECO:0000313" key="2">
    <source>
        <dbReference type="Proteomes" id="UP000054485"/>
    </source>
</evidence>
<protein>
    <submittedName>
        <fullName evidence="1">Uncharacterized protein</fullName>
    </submittedName>
</protein>
<name>A0A0D0BDQ5_9AGAM</name>
<organism evidence="1 2">
    <name type="scientific">Suillus luteus UH-Slu-Lm8-n1</name>
    <dbReference type="NCBI Taxonomy" id="930992"/>
    <lineage>
        <taxon>Eukaryota</taxon>
        <taxon>Fungi</taxon>
        <taxon>Dikarya</taxon>
        <taxon>Basidiomycota</taxon>
        <taxon>Agaricomycotina</taxon>
        <taxon>Agaricomycetes</taxon>
        <taxon>Agaricomycetidae</taxon>
        <taxon>Boletales</taxon>
        <taxon>Suillineae</taxon>
        <taxon>Suillaceae</taxon>
        <taxon>Suillus</taxon>
    </lineage>
</organism>
<proteinExistence type="predicted"/>
<keyword evidence="2" id="KW-1185">Reference proteome</keyword>
<dbReference type="AlphaFoldDB" id="A0A0D0BDQ5"/>
<evidence type="ECO:0000313" key="1">
    <source>
        <dbReference type="EMBL" id="KIK47934.1"/>
    </source>
</evidence>